<sequence>MDSTLIKTLLESQERAYKSAMDTVVKQMNDRIMKLESTVSDLTTSLQFSQREIDDLKSTIKELGKEKQFIKVKIDQQAAVINSSKSEIESLEERCNYMEDYSRRNNIRISGVEEPSSGETWEQTAATVLSLLDDKLQLPGIEMERAHRVGQRRDAGPRPIVARFSRYSDREAVMRSARKLRGTKIYINDDLCAASQAIKNAQMPQLKQARAQGKVAYFRYTKLIIKESPVRGISRPRNETLTVGPGRTQGGAGVAAEDGGAQAPAAAVATAARVVAGADADSGGGEIVTSRPSHRERPEGVKERTRSKENIWV</sequence>
<dbReference type="SUPFAM" id="SSF69979">
    <property type="entry name" value="Eea1 homodimerisation domain"/>
    <property type="match status" value="1"/>
</dbReference>
<dbReference type="PANTHER" id="PTHR11505">
    <property type="entry name" value="L1 TRANSPOSABLE ELEMENT-RELATED"/>
    <property type="match status" value="1"/>
</dbReference>
<protein>
    <submittedName>
        <fullName evidence="3">Uncharacterized protein</fullName>
    </submittedName>
</protein>
<comment type="caution">
    <text evidence="3">The sequence shown here is derived from an EMBL/GenBank/DDBJ whole genome shotgun (WGS) entry which is preliminary data.</text>
</comment>
<dbReference type="InterPro" id="IPR004244">
    <property type="entry name" value="Transposase_22"/>
</dbReference>
<feature type="coiled-coil region" evidence="1">
    <location>
        <begin position="25"/>
        <end position="94"/>
    </location>
</feature>
<feature type="compositionally biased region" description="Basic and acidic residues" evidence="2">
    <location>
        <begin position="293"/>
        <end position="313"/>
    </location>
</feature>
<gene>
    <name evidence="3" type="ORF">Pcinc_021474</name>
</gene>
<feature type="region of interest" description="Disordered" evidence="2">
    <location>
        <begin position="279"/>
        <end position="313"/>
    </location>
</feature>
<dbReference type="AlphaFoldDB" id="A0AAE1FHB0"/>
<dbReference type="Gene3D" id="3.30.70.1820">
    <property type="entry name" value="L1 transposable element, RRM domain"/>
    <property type="match status" value="1"/>
</dbReference>
<dbReference type="EMBL" id="JAWQEG010002215">
    <property type="protein sequence ID" value="KAK3873506.1"/>
    <property type="molecule type" value="Genomic_DNA"/>
</dbReference>
<organism evidence="3 4">
    <name type="scientific">Petrolisthes cinctipes</name>
    <name type="common">Flat porcelain crab</name>
    <dbReference type="NCBI Taxonomy" id="88211"/>
    <lineage>
        <taxon>Eukaryota</taxon>
        <taxon>Metazoa</taxon>
        <taxon>Ecdysozoa</taxon>
        <taxon>Arthropoda</taxon>
        <taxon>Crustacea</taxon>
        <taxon>Multicrustacea</taxon>
        <taxon>Malacostraca</taxon>
        <taxon>Eumalacostraca</taxon>
        <taxon>Eucarida</taxon>
        <taxon>Decapoda</taxon>
        <taxon>Pleocyemata</taxon>
        <taxon>Anomura</taxon>
        <taxon>Galatheoidea</taxon>
        <taxon>Porcellanidae</taxon>
        <taxon>Petrolisthes</taxon>
    </lineage>
</organism>
<proteinExistence type="predicted"/>
<evidence type="ECO:0000313" key="4">
    <source>
        <dbReference type="Proteomes" id="UP001286313"/>
    </source>
</evidence>
<reference evidence="3" key="1">
    <citation type="submission" date="2023-10" db="EMBL/GenBank/DDBJ databases">
        <title>Genome assemblies of two species of porcelain crab, Petrolisthes cinctipes and Petrolisthes manimaculis (Anomura: Porcellanidae).</title>
        <authorList>
            <person name="Angst P."/>
        </authorList>
    </citation>
    <scope>NUCLEOTIDE SEQUENCE</scope>
    <source>
        <strain evidence="3">PB745_01</strain>
        <tissue evidence="3">Gill</tissue>
    </source>
</reference>
<feature type="region of interest" description="Disordered" evidence="2">
    <location>
        <begin position="235"/>
        <end position="257"/>
    </location>
</feature>
<dbReference type="Proteomes" id="UP001286313">
    <property type="component" value="Unassembled WGS sequence"/>
</dbReference>
<evidence type="ECO:0000313" key="3">
    <source>
        <dbReference type="EMBL" id="KAK3873506.1"/>
    </source>
</evidence>
<keyword evidence="1" id="KW-0175">Coiled coil</keyword>
<evidence type="ECO:0000256" key="2">
    <source>
        <dbReference type="SAM" id="MobiDB-lite"/>
    </source>
</evidence>
<name>A0AAE1FHB0_PETCI</name>
<keyword evidence="4" id="KW-1185">Reference proteome</keyword>
<evidence type="ECO:0000256" key="1">
    <source>
        <dbReference type="SAM" id="Coils"/>
    </source>
</evidence>
<accession>A0AAE1FHB0</accession>